<evidence type="ECO:0000256" key="8">
    <source>
        <dbReference type="ARBA" id="ARBA00023170"/>
    </source>
</evidence>
<evidence type="ECO:0000256" key="12">
    <source>
        <dbReference type="SAM" id="Phobius"/>
    </source>
</evidence>
<dbReference type="PANTHER" id="PTHR42643">
    <property type="entry name" value="IONOTROPIC RECEPTOR 20A-RELATED"/>
    <property type="match status" value="1"/>
</dbReference>
<feature type="transmembrane region" description="Helical" evidence="12">
    <location>
        <begin position="116"/>
        <end position="138"/>
    </location>
</feature>
<evidence type="ECO:0000313" key="14">
    <source>
        <dbReference type="EMBL" id="KAG7161170.1"/>
    </source>
</evidence>
<evidence type="ECO:0000256" key="6">
    <source>
        <dbReference type="ARBA" id="ARBA00023065"/>
    </source>
</evidence>
<feature type="domain" description="Ionotropic glutamate receptor L-glutamate and glycine-binding" evidence="13">
    <location>
        <begin position="10"/>
        <end position="62"/>
    </location>
</feature>
<evidence type="ECO:0000256" key="11">
    <source>
        <dbReference type="ARBA" id="ARBA00023303"/>
    </source>
</evidence>
<keyword evidence="2" id="KW-0813">Transport</keyword>
<dbReference type="SUPFAM" id="SSF53850">
    <property type="entry name" value="Periplasmic binding protein-like II"/>
    <property type="match status" value="1"/>
</dbReference>
<dbReference type="Gene3D" id="3.40.190.10">
    <property type="entry name" value="Periplasmic binding protein-like II"/>
    <property type="match status" value="1"/>
</dbReference>
<proteinExistence type="predicted"/>
<evidence type="ECO:0000256" key="5">
    <source>
        <dbReference type="ARBA" id="ARBA00022989"/>
    </source>
</evidence>
<dbReference type="Proteomes" id="UP000747542">
    <property type="component" value="Unassembled WGS sequence"/>
</dbReference>
<evidence type="ECO:0000256" key="7">
    <source>
        <dbReference type="ARBA" id="ARBA00023136"/>
    </source>
</evidence>
<comment type="caution">
    <text evidence="14">The sequence shown here is derived from an EMBL/GenBank/DDBJ whole genome shotgun (WGS) entry which is preliminary data.</text>
</comment>
<sequence length="369" mass="40343">KPTVFEFADNATRLADARGYAADLLRLIQKRLNFSDVILPVVGFGSIIENGSWNGMIGVLSRQEADMGPLDFSPDAQRSQVVEFGEPYSMDGVVILCEAPSILVRPFLLLNIFSPLVWACLVGVAMAAGVFVGGVVVAEARLLGSWAGGGRSVGGDRSRCWPRNPSGRVVSAVVMLVALVVGSVPVNSAEDLVQRDMTPVFRAKTTVYNFILKQKGGVLGQLKARMKTVESEVLTTWQFLSKCKYHLARHLVRVDFDTFAFARNSFLIHQFDEIMRRLRHGGIIGHMQKQYYQLPCESVQRQVGPEPMSLAQVQGAFYVLGTGVILATSTLLTEIVVHACCRKSTAHHLSGLLPGSSPWVPSFGHLDEN</sequence>
<keyword evidence="6" id="KW-0406">Ion transport</keyword>
<organism evidence="14 15">
    <name type="scientific">Homarus americanus</name>
    <name type="common">American lobster</name>
    <dbReference type="NCBI Taxonomy" id="6706"/>
    <lineage>
        <taxon>Eukaryota</taxon>
        <taxon>Metazoa</taxon>
        <taxon>Ecdysozoa</taxon>
        <taxon>Arthropoda</taxon>
        <taxon>Crustacea</taxon>
        <taxon>Multicrustacea</taxon>
        <taxon>Malacostraca</taxon>
        <taxon>Eumalacostraca</taxon>
        <taxon>Eucarida</taxon>
        <taxon>Decapoda</taxon>
        <taxon>Pleocyemata</taxon>
        <taxon>Astacidea</taxon>
        <taxon>Nephropoidea</taxon>
        <taxon>Nephropidae</taxon>
        <taxon>Homarus</taxon>
    </lineage>
</organism>
<protein>
    <submittedName>
        <fullName evidence="14">Glutamate receptor-like 47</fullName>
    </submittedName>
</protein>
<name>A0A8J5JSV9_HOMAM</name>
<keyword evidence="4 12" id="KW-0812">Transmembrane</keyword>
<dbReference type="AlphaFoldDB" id="A0A8J5JSV9"/>
<feature type="transmembrane region" description="Helical" evidence="12">
    <location>
        <begin position="167"/>
        <end position="186"/>
    </location>
</feature>
<evidence type="ECO:0000313" key="15">
    <source>
        <dbReference type="Proteomes" id="UP000747542"/>
    </source>
</evidence>
<evidence type="ECO:0000256" key="4">
    <source>
        <dbReference type="ARBA" id="ARBA00022692"/>
    </source>
</evidence>
<dbReference type="Pfam" id="PF10613">
    <property type="entry name" value="Lig_chan-Glu_bd"/>
    <property type="match status" value="1"/>
</dbReference>
<keyword evidence="5 12" id="KW-1133">Transmembrane helix</keyword>
<keyword evidence="8 14" id="KW-0675">Receptor</keyword>
<gene>
    <name evidence="14" type="primary">Glrk-L47</name>
    <name evidence="14" type="ORF">Hamer_G016217</name>
</gene>
<keyword evidence="9" id="KW-0325">Glycoprotein</keyword>
<evidence type="ECO:0000256" key="2">
    <source>
        <dbReference type="ARBA" id="ARBA00022448"/>
    </source>
</evidence>
<dbReference type="SMART" id="SM00918">
    <property type="entry name" value="Lig_chan-Glu_bd"/>
    <property type="match status" value="1"/>
</dbReference>
<dbReference type="EMBL" id="JAHLQT010029607">
    <property type="protein sequence ID" value="KAG7161170.1"/>
    <property type="molecule type" value="Genomic_DNA"/>
</dbReference>
<dbReference type="InterPro" id="IPR019594">
    <property type="entry name" value="Glu/Gly-bd"/>
</dbReference>
<evidence type="ECO:0000256" key="9">
    <source>
        <dbReference type="ARBA" id="ARBA00023180"/>
    </source>
</evidence>
<reference evidence="14" key="1">
    <citation type="journal article" date="2021" name="Sci. Adv.">
        <title>The American lobster genome reveals insights on longevity, neural, and immune adaptations.</title>
        <authorList>
            <person name="Polinski J.M."/>
            <person name="Zimin A.V."/>
            <person name="Clark K.F."/>
            <person name="Kohn A.B."/>
            <person name="Sadowski N."/>
            <person name="Timp W."/>
            <person name="Ptitsyn A."/>
            <person name="Khanna P."/>
            <person name="Romanova D.Y."/>
            <person name="Williams P."/>
            <person name="Greenwood S.J."/>
            <person name="Moroz L.L."/>
            <person name="Walt D.R."/>
            <person name="Bodnar A.G."/>
        </authorList>
    </citation>
    <scope>NUCLEOTIDE SEQUENCE</scope>
    <source>
        <strain evidence="14">GMGI-L3</strain>
    </source>
</reference>
<keyword evidence="10" id="KW-1071">Ligand-gated ion channel</keyword>
<keyword evidence="3" id="KW-1003">Cell membrane</keyword>
<dbReference type="PANTHER" id="PTHR42643:SF38">
    <property type="entry name" value="IONOTROPIC RECEPTOR 100A"/>
    <property type="match status" value="1"/>
</dbReference>
<evidence type="ECO:0000256" key="3">
    <source>
        <dbReference type="ARBA" id="ARBA00022475"/>
    </source>
</evidence>
<evidence type="ECO:0000259" key="13">
    <source>
        <dbReference type="SMART" id="SM00918"/>
    </source>
</evidence>
<dbReference type="GO" id="GO:0015276">
    <property type="term" value="F:ligand-gated monoatomic ion channel activity"/>
    <property type="evidence" value="ECO:0007669"/>
    <property type="project" value="InterPro"/>
</dbReference>
<feature type="non-terminal residue" evidence="14">
    <location>
        <position position="369"/>
    </location>
</feature>
<accession>A0A8J5JSV9</accession>
<comment type="subcellular location">
    <subcellularLocation>
        <location evidence="1">Cell membrane</location>
        <topology evidence="1">Multi-pass membrane protein</topology>
    </subcellularLocation>
</comment>
<evidence type="ECO:0000256" key="10">
    <source>
        <dbReference type="ARBA" id="ARBA00023286"/>
    </source>
</evidence>
<evidence type="ECO:0000256" key="1">
    <source>
        <dbReference type="ARBA" id="ARBA00004651"/>
    </source>
</evidence>
<keyword evidence="7 12" id="KW-0472">Membrane</keyword>
<dbReference type="GO" id="GO:0005886">
    <property type="term" value="C:plasma membrane"/>
    <property type="evidence" value="ECO:0007669"/>
    <property type="project" value="UniProtKB-SubCell"/>
</dbReference>
<keyword evidence="15" id="KW-1185">Reference proteome</keyword>
<keyword evidence="11" id="KW-0407">Ion channel</keyword>
<dbReference type="InterPro" id="IPR052192">
    <property type="entry name" value="Insect_Ionotropic_Sensory_Rcpt"/>
</dbReference>